<keyword evidence="6" id="KW-0413">Isomerase</keyword>
<dbReference type="InterPro" id="IPR016055">
    <property type="entry name" value="A-D-PHexomutase_a/b/a-I/II/III"/>
</dbReference>
<comment type="cofactor">
    <cofactor evidence="1">
        <name>Mg(2+)</name>
        <dbReference type="ChEBI" id="CHEBI:18420"/>
    </cofactor>
</comment>
<feature type="domain" description="Alpha-D-phosphohexomutase alpha/beta/alpha" evidence="10">
    <location>
        <begin position="155"/>
        <end position="252"/>
    </location>
</feature>
<accession>A0A1F5NST3</accession>
<keyword evidence="3" id="KW-0597">Phosphoprotein</keyword>
<evidence type="ECO:0000259" key="8">
    <source>
        <dbReference type="Pfam" id="PF00408"/>
    </source>
</evidence>
<evidence type="ECO:0000256" key="2">
    <source>
        <dbReference type="ARBA" id="ARBA00010231"/>
    </source>
</evidence>
<name>A0A1F5NST3_9BACT</name>
<evidence type="ECO:0000259" key="9">
    <source>
        <dbReference type="Pfam" id="PF02878"/>
    </source>
</evidence>
<evidence type="ECO:0000313" key="13">
    <source>
        <dbReference type="Proteomes" id="UP000178892"/>
    </source>
</evidence>
<feature type="domain" description="Alpha-D-phosphohexomutase C-terminal" evidence="8">
    <location>
        <begin position="377"/>
        <end position="445"/>
    </location>
</feature>
<dbReference type="GO" id="GO:0005975">
    <property type="term" value="P:carbohydrate metabolic process"/>
    <property type="evidence" value="ECO:0007669"/>
    <property type="project" value="InterPro"/>
</dbReference>
<feature type="domain" description="Alpha-D-phosphohexomutase alpha/beta/alpha" evidence="11">
    <location>
        <begin position="257"/>
        <end position="363"/>
    </location>
</feature>
<sequence>MNKLNQYMFREYDIRGRESSDELNAESVGLIVKAFGTFLRKKNIGQVIVGHDNRQSSEDFYQASIEALRATGIDVIAIGTCLTPMVYWAPYHFQVKGGLMVTASHNPAGWNGLKLGIDYSKTLDGAQIREVLQIAQSGEFASGTGSLRKENIREAYISDMLSRAKLHRKLKILLNTANATSSIFSPEIFRRFGCEVIEHNTNLDSSYPNYVPNPANVEMMEDTGKQVVEHGADLGIGIDADGDRLGVTDEKGQIIWPDRWLILLSRLILAKKPGAKIVFDVKVSEALPEDIKAHGGVPIMSPTGYMYVKERLKTEDGSFGGEQSGHTFFVDDFYGFDDANFAGLKLLEYISQQSELLSELVAKTPYYISTPALHAHVPDEAKYEIVKKLTEEFKAEGHRVIDINGARVYLLSGWGLVRASSNLPALVLRFEAKTQEDLDKIQEIFKQKLAKFPEVATKWESA</sequence>
<evidence type="ECO:0000259" key="10">
    <source>
        <dbReference type="Pfam" id="PF02879"/>
    </source>
</evidence>
<dbReference type="GO" id="GO:0000287">
    <property type="term" value="F:magnesium ion binding"/>
    <property type="evidence" value="ECO:0007669"/>
    <property type="project" value="InterPro"/>
</dbReference>
<dbReference type="InterPro" id="IPR036900">
    <property type="entry name" value="A-D-PHexomutase_C_sf"/>
</dbReference>
<evidence type="ECO:0000259" key="11">
    <source>
        <dbReference type="Pfam" id="PF02880"/>
    </source>
</evidence>
<dbReference type="InterPro" id="IPR005846">
    <property type="entry name" value="A-D-PHexomutase_a/b/a-III"/>
</dbReference>
<dbReference type="Pfam" id="PF02879">
    <property type="entry name" value="PGM_PMM_II"/>
    <property type="match status" value="1"/>
</dbReference>
<proteinExistence type="inferred from homology"/>
<dbReference type="Pfam" id="PF02880">
    <property type="entry name" value="PGM_PMM_III"/>
    <property type="match status" value="1"/>
</dbReference>
<evidence type="ECO:0000256" key="6">
    <source>
        <dbReference type="ARBA" id="ARBA00023235"/>
    </source>
</evidence>
<gene>
    <name evidence="12" type="ORF">A2720_04260</name>
</gene>
<dbReference type="SUPFAM" id="SSF55957">
    <property type="entry name" value="Phosphoglucomutase, C-terminal domain"/>
    <property type="match status" value="1"/>
</dbReference>
<dbReference type="Proteomes" id="UP000178892">
    <property type="component" value="Unassembled WGS sequence"/>
</dbReference>
<organism evidence="12 13">
    <name type="scientific">Candidatus Doudnabacteria bacterium RIFCSPHIGHO2_01_FULL_46_24</name>
    <dbReference type="NCBI Taxonomy" id="1817825"/>
    <lineage>
        <taxon>Bacteria</taxon>
        <taxon>Candidatus Doudnaibacteriota</taxon>
    </lineage>
</organism>
<dbReference type="Gene3D" id="3.30.310.50">
    <property type="entry name" value="Alpha-D-phosphohexomutase, C-terminal domain"/>
    <property type="match status" value="1"/>
</dbReference>
<dbReference type="InterPro" id="IPR005841">
    <property type="entry name" value="Alpha-D-phosphohexomutase_SF"/>
</dbReference>
<dbReference type="InterPro" id="IPR005845">
    <property type="entry name" value="A-D-PHexomutase_a/b/a-II"/>
</dbReference>
<dbReference type="PANTHER" id="PTHR43771:SF2">
    <property type="entry name" value="PHOSPHOMANNOMUTASE_PHOSPHOGLUCOMUTASE"/>
    <property type="match status" value="1"/>
</dbReference>
<comment type="caution">
    <text evidence="12">The sequence shown here is derived from an EMBL/GenBank/DDBJ whole genome shotgun (WGS) entry which is preliminary data.</text>
</comment>
<dbReference type="PANTHER" id="PTHR43771">
    <property type="entry name" value="PHOSPHOMANNOMUTASE"/>
    <property type="match status" value="1"/>
</dbReference>
<reference evidence="12 13" key="1">
    <citation type="journal article" date="2016" name="Nat. Commun.">
        <title>Thousands of microbial genomes shed light on interconnected biogeochemical processes in an aquifer system.</title>
        <authorList>
            <person name="Anantharaman K."/>
            <person name="Brown C.T."/>
            <person name="Hug L.A."/>
            <person name="Sharon I."/>
            <person name="Castelle C.J."/>
            <person name="Probst A.J."/>
            <person name="Thomas B.C."/>
            <person name="Singh A."/>
            <person name="Wilkins M.J."/>
            <person name="Karaoz U."/>
            <person name="Brodie E.L."/>
            <person name="Williams K.H."/>
            <person name="Hubbard S.S."/>
            <person name="Banfield J.F."/>
        </authorList>
    </citation>
    <scope>NUCLEOTIDE SEQUENCE [LARGE SCALE GENOMIC DNA]</scope>
</reference>
<dbReference type="EMBL" id="MFEL01000018">
    <property type="protein sequence ID" value="OGE80745.1"/>
    <property type="molecule type" value="Genomic_DNA"/>
</dbReference>
<evidence type="ECO:0000313" key="12">
    <source>
        <dbReference type="EMBL" id="OGE80745.1"/>
    </source>
</evidence>
<dbReference type="Pfam" id="PF00408">
    <property type="entry name" value="PGM_PMM_IV"/>
    <property type="match status" value="1"/>
</dbReference>
<dbReference type="CDD" id="cd03089">
    <property type="entry name" value="PMM_PGM"/>
    <property type="match status" value="1"/>
</dbReference>
<dbReference type="Pfam" id="PF02878">
    <property type="entry name" value="PGM_PMM_I"/>
    <property type="match status" value="1"/>
</dbReference>
<dbReference type="InterPro" id="IPR016066">
    <property type="entry name" value="A-D-PHexomutase_CS"/>
</dbReference>
<keyword evidence="5 7" id="KW-0460">Magnesium</keyword>
<comment type="similarity">
    <text evidence="2 7">Belongs to the phosphohexose mutase family.</text>
</comment>
<protein>
    <recommendedName>
        <fullName evidence="14">Phosphomannomutase</fullName>
    </recommendedName>
</protein>
<dbReference type="PRINTS" id="PR00509">
    <property type="entry name" value="PGMPMM"/>
</dbReference>
<evidence type="ECO:0000256" key="3">
    <source>
        <dbReference type="ARBA" id="ARBA00022553"/>
    </source>
</evidence>
<feature type="domain" description="Alpha-D-phosphohexomutase alpha/beta/alpha" evidence="9">
    <location>
        <begin position="8"/>
        <end position="140"/>
    </location>
</feature>
<dbReference type="SUPFAM" id="SSF53738">
    <property type="entry name" value="Phosphoglucomutase, first 3 domains"/>
    <property type="match status" value="3"/>
</dbReference>
<evidence type="ECO:0000256" key="1">
    <source>
        <dbReference type="ARBA" id="ARBA00001946"/>
    </source>
</evidence>
<evidence type="ECO:0000256" key="4">
    <source>
        <dbReference type="ARBA" id="ARBA00022723"/>
    </source>
</evidence>
<dbReference type="Gene3D" id="3.40.120.10">
    <property type="entry name" value="Alpha-D-Glucose-1,6-Bisphosphate, subunit A, domain 3"/>
    <property type="match status" value="3"/>
</dbReference>
<dbReference type="InterPro" id="IPR005844">
    <property type="entry name" value="A-D-PHexomutase_a/b/a-I"/>
</dbReference>
<evidence type="ECO:0000256" key="5">
    <source>
        <dbReference type="ARBA" id="ARBA00022842"/>
    </source>
</evidence>
<dbReference type="GO" id="GO:0016868">
    <property type="term" value="F:intramolecular phosphotransferase activity"/>
    <property type="evidence" value="ECO:0007669"/>
    <property type="project" value="InterPro"/>
</dbReference>
<dbReference type="STRING" id="1817825.A2720_04260"/>
<keyword evidence="4 7" id="KW-0479">Metal-binding</keyword>
<dbReference type="PROSITE" id="PS00710">
    <property type="entry name" value="PGM_PMM"/>
    <property type="match status" value="1"/>
</dbReference>
<dbReference type="AlphaFoldDB" id="A0A1F5NST3"/>
<evidence type="ECO:0000256" key="7">
    <source>
        <dbReference type="RuleBase" id="RU004326"/>
    </source>
</evidence>
<dbReference type="InterPro" id="IPR005843">
    <property type="entry name" value="A-D-PHexomutase_C"/>
</dbReference>
<evidence type="ECO:0008006" key="14">
    <source>
        <dbReference type="Google" id="ProtNLM"/>
    </source>
</evidence>